<name>A0ABX5XJD3_9BACT</name>
<evidence type="ECO:0000259" key="1">
    <source>
        <dbReference type="Pfam" id="PF05050"/>
    </source>
</evidence>
<dbReference type="PANTHER" id="PTHR34009">
    <property type="entry name" value="PROTEIN STAR"/>
    <property type="match status" value="1"/>
</dbReference>
<dbReference type="RefSeq" id="WP_145207279.1">
    <property type="nucleotide sequence ID" value="NZ_CP036432.1"/>
</dbReference>
<gene>
    <name evidence="2" type="ORF">TBK1r_04030</name>
</gene>
<dbReference type="Gene3D" id="3.40.50.150">
    <property type="entry name" value="Vaccinia Virus protein VP39"/>
    <property type="match status" value="1"/>
</dbReference>
<evidence type="ECO:0000313" key="2">
    <source>
        <dbReference type="EMBL" id="QDV81485.1"/>
    </source>
</evidence>
<dbReference type="NCBIfam" id="TIGR01444">
    <property type="entry name" value="fkbM_fam"/>
    <property type="match status" value="1"/>
</dbReference>
<reference evidence="2 3" key="1">
    <citation type="submission" date="2019-02" db="EMBL/GenBank/DDBJ databases">
        <title>Deep-cultivation of Planctomycetes and their phenomic and genomic characterization uncovers novel biology.</title>
        <authorList>
            <person name="Wiegand S."/>
            <person name="Jogler M."/>
            <person name="Boedeker C."/>
            <person name="Pinto D."/>
            <person name="Vollmers J."/>
            <person name="Rivas-Marin E."/>
            <person name="Kohn T."/>
            <person name="Peeters S.H."/>
            <person name="Heuer A."/>
            <person name="Rast P."/>
            <person name="Oberbeckmann S."/>
            <person name="Bunk B."/>
            <person name="Jeske O."/>
            <person name="Meyerdierks A."/>
            <person name="Storesund J.E."/>
            <person name="Kallscheuer N."/>
            <person name="Luecker S."/>
            <person name="Lage O.M."/>
            <person name="Pohl T."/>
            <person name="Merkel B.J."/>
            <person name="Hornburger P."/>
            <person name="Mueller R.-W."/>
            <person name="Bruemmer F."/>
            <person name="Labrenz M."/>
            <person name="Spormann A.M."/>
            <person name="Op den Camp H."/>
            <person name="Overmann J."/>
            <person name="Amann R."/>
            <person name="Jetten M.S.M."/>
            <person name="Mascher T."/>
            <person name="Medema M.H."/>
            <person name="Devos D.P."/>
            <person name="Kaster A.-K."/>
            <person name="Ovreas L."/>
            <person name="Rohde M."/>
            <person name="Galperin M.Y."/>
            <person name="Jogler C."/>
        </authorList>
    </citation>
    <scope>NUCLEOTIDE SEQUENCE [LARGE SCALE GENOMIC DNA]</scope>
    <source>
        <strain evidence="2 3">TBK1r</strain>
    </source>
</reference>
<accession>A0ABX5XJD3</accession>
<keyword evidence="3" id="KW-1185">Reference proteome</keyword>
<dbReference type="Proteomes" id="UP000318081">
    <property type="component" value="Chromosome"/>
</dbReference>
<dbReference type="InterPro" id="IPR053202">
    <property type="entry name" value="EGF_Rcpt_Signaling_Reg"/>
</dbReference>
<dbReference type="PANTHER" id="PTHR34009:SF2">
    <property type="entry name" value="PROTEIN STAR"/>
    <property type="match status" value="1"/>
</dbReference>
<dbReference type="SUPFAM" id="SSF53335">
    <property type="entry name" value="S-adenosyl-L-methionine-dependent methyltransferases"/>
    <property type="match status" value="1"/>
</dbReference>
<evidence type="ECO:0000313" key="3">
    <source>
        <dbReference type="Proteomes" id="UP000318081"/>
    </source>
</evidence>
<proteinExistence type="predicted"/>
<protein>
    <recommendedName>
        <fullName evidence="1">Methyltransferase FkbM domain-containing protein</fullName>
    </recommendedName>
</protein>
<organism evidence="2 3">
    <name type="scientific">Stieleria magnilauensis</name>
    <dbReference type="NCBI Taxonomy" id="2527963"/>
    <lineage>
        <taxon>Bacteria</taxon>
        <taxon>Pseudomonadati</taxon>
        <taxon>Planctomycetota</taxon>
        <taxon>Planctomycetia</taxon>
        <taxon>Pirellulales</taxon>
        <taxon>Pirellulaceae</taxon>
        <taxon>Stieleria</taxon>
    </lineage>
</organism>
<dbReference type="InterPro" id="IPR029063">
    <property type="entry name" value="SAM-dependent_MTases_sf"/>
</dbReference>
<dbReference type="Pfam" id="PF05050">
    <property type="entry name" value="Methyltransf_21"/>
    <property type="match status" value="1"/>
</dbReference>
<dbReference type="EMBL" id="CP036432">
    <property type="protein sequence ID" value="QDV81485.1"/>
    <property type="molecule type" value="Genomic_DNA"/>
</dbReference>
<sequence length="252" mass="28350">MNVTKSFRSAIRKCLLLIRNQLLRPLTHLMGKGPFSSVALDYLDLQLVSLMGRRRGGVFVEAGANDGISQSNTYYLEKVLGWSGVLVEPMPELASLCRKRRRGARVVNAALVRENYPNPTVTLERAGLMSVINDGVLQASAVEDHIRQGRDVQQLDEQAAVEVPALTLQQILTDANISHVDFLSLDVEGYELEVLKGIAFDQTTFDWILVEVRPSNEQEIDALLGDHGYVWERIWRTPSYANKIYRRANRSN</sequence>
<dbReference type="InterPro" id="IPR006342">
    <property type="entry name" value="FkbM_mtfrase"/>
</dbReference>
<feature type="domain" description="Methyltransferase FkbM" evidence="1">
    <location>
        <begin position="62"/>
        <end position="229"/>
    </location>
</feature>